<feature type="compositionally biased region" description="Polar residues" evidence="1">
    <location>
        <begin position="161"/>
        <end position="174"/>
    </location>
</feature>
<dbReference type="EMBL" id="JACHBI010000008">
    <property type="protein sequence ID" value="MBB5575399.1"/>
    <property type="molecule type" value="Genomic_DNA"/>
</dbReference>
<protein>
    <submittedName>
        <fullName evidence="2">Uncharacterized protein</fullName>
    </submittedName>
</protein>
<evidence type="ECO:0000313" key="3">
    <source>
        <dbReference type="Proteomes" id="UP000549882"/>
    </source>
</evidence>
<proteinExistence type="predicted"/>
<feature type="region of interest" description="Disordered" evidence="1">
    <location>
        <begin position="142"/>
        <end position="174"/>
    </location>
</feature>
<dbReference type="Proteomes" id="UP000549882">
    <property type="component" value="Unassembled WGS sequence"/>
</dbReference>
<gene>
    <name evidence="2" type="ORF">GGD50_004034</name>
</gene>
<dbReference type="AlphaFoldDB" id="A0A7W8XTM8"/>
<evidence type="ECO:0000256" key="1">
    <source>
        <dbReference type="SAM" id="MobiDB-lite"/>
    </source>
</evidence>
<accession>A0A7W8XTM8</accession>
<name>A0A7W8XTM8_9HYPH</name>
<reference evidence="2 3" key="1">
    <citation type="submission" date="2020-08" db="EMBL/GenBank/DDBJ databases">
        <title>Genomic Encyclopedia of Type Strains, Phase IV (KMG-V): Genome sequencing to study the core and pangenomes of soil and plant-associated prokaryotes.</title>
        <authorList>
            <person name="Whitman W."/>
        </authorList>
    </citation>
    <scope>NUCLEOTIDE SEQUENCE [LARGE SCALE GENOMIC DNA]</scope>
    <source>
        <strain evidence="2 3">SEMIA 4064</strain>
    </source>
</reference>
<comment type="caution">
    <text evidence="2">The sequence shown here is derived from an EMBL/GenBank/DDBJ whole genome shotgun (WGS) entry which is preliminary data.</text>
</comment>
<feature type="region of interest" description="Disordered" evidence="1">
    <location>
        <begin position="101"/>
        <end position="122"/>
    </location>
</feature>
<keyword evidence="3" id="KW-1185">Reference proteome</keyword>
<evidence type="ECO:0000313" key="2">
    <source>
        <dbReference type="EMBL" id="MBB5575399.1"/>
    </source>
</evidence>
<organism evidence="2 3">
    <name type="scientific">Rhizobium paranaense</name>
    <dbReference type="NCBI Taxonomy" id="1650438"/>
    <lineage>
        <taxon>Bacteria</taxon>
        <taxon>Pseudomonadati</taxon>
        <taxon>Pseudomonadota</taxon>
        <taxon>Alphaproteobacteria</taxon>
        <taxon>Hyphomicrobiales</taxon>
        <taxon>Rhizobiaceae</taxon>
        <taxon>Rhizobium/Agrobacterium group</taxon>
        <taxon>Rhizobium</taxon>
    </lineage>
</organism>
<sequence>MNGDSRKISSRCLCICMDAGEGECVGVGGIIGESAPWQKNSLAAREAHQEESPAFDNSLDCRPFDSRSHIRCSEGNLRFIQLNLMPLPGCRHFPEQEISEQTSYPMPEQRDKHHHHADAVDPDWHLAGRKRLNDLKQRRKIPILRIHSGPSADEKCHENKSNGAKQPTRQWATA</sequence>